<accession>A0A814ZAD8</accession>
<dbReference type="Gene3D" id="3.20.20.80">
    <property type="entry name" value="Glycosidases"/>
    <property type="match status" value="1"/>
</dbReference>
<dbReference type="PROSITE" id="PS50208">
    <property type="entry name" value="CASPASE_P20"/>
    <property type="match status" value="1"/>
</dbReference>
<dbReference type="PANTHER" id="PTHR22576">
    <property type="entry name" value="MUCOSA ASSOCIATED LYMPHOID TISSUE LYMPHOMA TRANSLOCATION PROTEIN 1/PARACASPASE"/>
    <property type="match status" value="1"/>
</dbReference>
<protein>
    <recommendedName>
        <fullName evidence="1">Caspase family p20 domain-containing protein</fullName>
    </recommendedName>
</protein>
<dbReference type="GO" id="GO:0006508">
    <property type="term" value="P:proteolysis"/>
    <property type="evidence" value="ECO:0007669"/>
    <property type="project" value="InterPro"/>
</dbReference>
<organism evidence="2 3">
    <name type="scientific">Adineta steineri</name>
    <dbReference type="NCBI Taxonomy" id="433720"/>
    <lineage>
        <taxon>Eukaryota</taxon>
        <taxon>Metazoa</taxon>
        <taxon>Spiralia</taxon>
        <taxon>Gnathifera</taxon>
        <taxon>Rotifera</taxon>
        <taxon>Eurotatoria</taxon>
        <taxon>Bdelloidea</taxon>
        <taxon>Adinetida</taxon>
        <taxon>Adinetidae</taxon>
        <taxon>Adineta</taxon>
    </lineage>
</organism>
<dbReference type="InterPro" id="IPR052039">
    <property type="entry name" value="Caspase-related_regulators"/>
</dbReference>
<dbReference type="EMBL" id="CAJNOE010000486">
    <property type="protein sequence ID" value="CAF1239716.1"/>
    <property type="molecule type" value="Genomic_DNA"/>
</dbReference>
<dbReference type="Pfam" id="PF00656">
    <property type="entry name" value="Peptidase_C14"/>
    <property type="match status" value="1"/>
</dbReference>
<proteinExistence type="predicted"/>
<dbReference type="SUPFAM" id="SSF51011">
    <property type="entry name" value="Glycosyl hydrolase domain"/>
    <property type="match status" value="1"/>
</dbReference>
<dbReference type="Proteomes" id="UP000663860">
    <property type="component" value="Unassembled WGS sequence"/>
</dbReference>
<reference evidence="2" key="1">
    <citation type="submission" date="2021-02" db="EMBL/GenBank/DDBJ databases">
        <authorList>
            <person name="Nowell W R."/>
        </authorList>
    </citation>
    <scope>NUCLEOTIDE SEQUENCE</scope>
</reference>
<dbReference type="AlphaFoldDB" id="A0A814ZAD8"/>
<evidence type="ECO:0000259" key="1">
    <source>
        <dbReference type="PROSITE" id="PS50208"/>
    </source>
</evidence>
<dbReference type="InterPro" id="IPR017853">
    <property type="entry name" value="GH"/>
</dbReference>
<dbReference type="GO" id="GO:0004197">
    <property type="term" value="F:cysteine-type endopeptidase activity"/>
    <property type="evidence" value="ECO:0007669"/>
    <property type="project" value="InterPro"/>
</dbReference>
<sequence>MASAFSLSNTSVCTKRALIIGNNEYRENSPLRYCINDAENLANKLHEIGFEITAGTNLTCELMDTMIETFKEEINPDDLALFFYAGHGCQWNHLNFLIPIDDDRITTGADLEDRAINVQDTLEKIMNRRPSAAIFLLDYCRNSFVGESSNSNGLSSMRALADSFIGFACDANKVAADESRNGRNGLFTSHLLQHIDQPNLTIDEVMYVVCDGVMKETDDDQCPFRLSSLRRKVYLNQQFTVEQSNDTACAPLDRIDAMYARLDRIDVKTDLILANTQTIINQIKYGPYLRTTFKIAEVLLKLGGFVIPQLDSVSGAVGNGADKILPTPNKQKEMEDQLNLIEKLLDRVDHKWEQPKSTMLEQDNSRGVPLQGPDLREVETLLHDIGKKDSDAFIRMETAVIHLFTSVGIPMIWQGEELGEDRQIDVLKDKKKHYPMPWNCIQKDFNLRLFNLFQNLIKLRRSDKDLQEGPINFFFEDENNRILAYSRGLNLIIITNFDQKPKLKYIISNLPQQGKWIDYLTNEQVDVDQVNNLTLTLLPFQSRLFIKHI</sequence>
<gene>
    <name evidence="2" type="ORF">IZO911_LOCUS30723</name>
</gene>
<dbReference type="GO" id="GO:0043169">
    <property type="term" value="F:cation binding"/>
    <property type="evidence" value="ECO:0007669"/>
    <property type="project" value="InterPro"/>
</dbReference>
<dbReference type="SUPFAM" id="SSF52129">
    <property type="entry name" value="Caspase-like"/>
    <property type="match status" value="1"/>
</dbReference>
<dbReference type="InterPro" id="IPR001309">
    <property type="entry name" value="Pept_C14_p20"/>
</dbReference>
<dbReference type="PANTHER" id="PTHR22576:SF37">
    <property type="entry name" value="MUCOSA-ASSOCIATED LYMPHOID TISSUE LYMPHOMA TRANSLOCATION PROTEIN 1"/>
    <property type="match status" value="1"/>
</dbReference>
<feature type="domain" description="Caspase family p20" evidence="1">
    <location>
        <begin position="17"/>
        <end position="144"/>
    </location>
</feature>
<dbReference type="Gene3D" id="3.40.50.1460">
    <property type="match status" value="1"/>
</dbReference>
<dbReference type="Pfam" id="PF02806">
    <property type="entry name" value="Alpha-amylase_C"/>
    <property type="match status" value="1"/>
</dbReference>
<evidence type="ECO:0000313" key="3">
    <source>
        <dbReference type="Proteomes" id="UP000663860"/>
    </source>
</evidence>
<name>A0A814ZAD8_9BILA</name>
<dbReference type="InterPro" id="IPR006048">
    <property type="entry name" value="A-amylase/branching_C"/>
</dbReference>
<dbReference type="GO" id="GO:0005975">
    <property type="term" value="P:carbohydrate metabolic process"/>
    <property type="evidence" value="ECO:0007669"/>
    <property type="project" value="InterPro"/>
</dbReference>
<dbReference type="SUPFAM" id="SSF51445">
    <property type="entry name" value="(Trans)glycosidases"/>
    <property type="match status" value="1"/>
</dbReference>
<dbReference type="InterPro" id="IPR029030">
    <property type="entry name" value="Caspase-like_dom_sf"/>
</dbReference>
<evidence type="ECO:0000313" key="2">
    <source>
        <dbReference type="EMBL" id="CAF1239716.1"/>
    </source>
</evidence>
<comment type="caution">
    <text evidence="2">The sequence shown here is derived from an EMBL/GenBank/DDBJ whole genome shotgun (WGS) entry which is preliminary data.</text>
</comment>
<dbReference type="InterPro" id="IPR011600">
    <property type="entry name" value="Pept_C14_caspase"/>
</dbReference>